<feature type="chain" id="PRO_5047224894" evidence="1">
    <location>
        <begin position="20"/>
        <end position="344"/>
    </location>
</feature>
<accession>A0ABV8W7S8</accession>
<keyword evidence="1" id="KW-0732">Signal</keyword>
<comment type="caution">
    <text evidence="2">The sequence shown here is derived from an EMBL/GenBank/DDBJ whole genome shotgun (WGS) entry which is preliminary data.</text>
</comment>
<dbReference type="EMBL" id="JBHSCO010000005">
    <property type="protein sequence ID" value="MFC4392751.1"/>
    <property type="molecule type" value="Genomic_DNA"/>
</dbReference>
<feature type="signal peptide" evidence="1">
    <location>
        <begin position="1"/>
        <end position="19"/>
    </location>
</feature>
<gene>
    <name evidence="2" type="ORF">ACFOY0_17275</name>
</gene>
<evidence type="ECO:0000313" key="3">
    <source>
        <dbReference type="Proteomes" id="UP001595719"/>
    </source>
</evidence>
<protein>
    <submittedName>
        <fullName evidence="2">Uncharacterized protein</fullName>
    </submittedName>
</protein>
<name>A0ABV8W7S8_9FLAO</name>
<reference evidence="3" key="1">
    <citation type="journal article" date="2019" name="Int. J. Syst. Evol. Microbiol.">
        <title>The Global Catalogue of Microorganisms (GCM) 10K type strain sequencing project: providing services to taxonomists for standard genome sequencing and annotation.</title>
        <authorList>
            <consortium name="The Broad Institute Genomics Platform"/>
            <consortium name="The Broad Institute Genome Sequencing Center for Infectious Disease"/>
            <person name="Wu L."/>
            <person name="Ma J."/>
        </authorList>
    </citation>
    <scope>NUCLEOTIDE SEQUENCE [LARGE SCALE GENOMIC DNA]</scope>
    <source>
        <strain evidence="3">CGMCC 1.15345</strain>
    </source>
</reference>
<keyword evidence="3" id="KW-1185">Reference proteome</keyword>
<dbReference type="Proteomes" id="UP001595719">
    <property type="component" value="Unassembled WGS sequence"/>
</dbReference>
<sequence length="344" mass="40496">MKKTILSTLLLLYCVCINAQLSDADAKILYQQAEDAYNNSNYNEAIAKSKTLYQKMDKWTPKVLYLYLKSSFKNEPDNYKENLELSNLCSEFFKITNKTTYPPEKYKEILEIQAYFKRKTEELAYQKDRTPQDAVNFLNECFKKFPEYPYNDDKIIKIEREISLNENFLCIISKALFHTNYGGSNLYYSKGQTIYLDLSKLWLSKFNVKYDAGLTVAQLLTDGLFEYDGDKKRLIGYISYRKNEDRLDPKEIYSREKNAQKDFDAMILVPSSVAFDNKKSKQLSVFENTLYQPTGYDFISTNFNTSAVEYKEGNYEKRIMEAYKFLLDYFPKKEEKTETTTSKF</sequence>
<evidence type="ECO:0000313" key="2">
    <source>
        <dbReference type="EMBL" id="MFC4392751.1"/>
    </source>
</evidence>
<organism evidence="2 3">
    <name type="scientific">Flavobacterium quisquiliarum</name>
    <dbReference type="NCBI Taxonomy" id="1834436"/>
    <lineage>
        <taxon>Bacteria</taxon>
        <taxon>Pseudomonadati</taxon>
        <taxon>Bacteroidota</taxon>
        <taxon>Flavobacteriia</taxon>
        <taxon>Flavobacteriales</taxon>
        <taxon>Flavobacteriaceae</taxon>
        <taxon>Flavobacterium</taxon>
    </lineage>
</organism>
<proteinExistence type="predicted"/>
<evidence type="ECO:0000256" key="1">
    <source>
        <dbReference type="SAM" id="SignalP"/>
    </source>
</evidence>
<dbReference type="RefSeq" id="WP_179002792.1">
    <property type="nucleotide sequence ID" value="NZ_JBHSCO010000005.1"/>
</dbReference>